<protein>
    <submittedName>
        <fullName evidence="2">Uncharacterized protein</fullName>
    </submittedName>
</protein>
<evidence type="ECO:0000313" key="3">
    <source>
        <dbReference type="Proteomes" id="UP000003937"/>
    </source>
</evidence>
<dbReference type="Proteomes" id="UP000003937">
    <property type="component" value="Chromosome"/>
</dbReference>
<dbReference type="KEGG" id="sehc:A35E_00046"/>
<accession>J3VTR5</accession>
<keyword evidence="1" id="KW-1133">Transmembrane helix</keyword>
<dbReference type="HOGENOM" id="CLU_2371169_0_0_6"/>
<dbReference type="AlphaFoldDB" id="J3VTR5"/>
<reference evidence="2 3" key="1">
    <citation type="journal article" date="2012" name="Mol. Biol. Evol.">
        <title>Genome reduction and co-evolution between the primary and secondary bacterial symbionts of psyllids.</title>
        <authorList>
            <person name="Sloan D.B."/>
            <person name="Moran N.A."/>
        </authorList>
    </citation>
    <scope>NUCLEOTIDE SEQUENCE [LARGE SCALE GENOMIC DNA]</scope>
    <source>
        <strain evidence="2">Hcub_S</strain>
    </source>
</reference>
<gene>
    <name evidence="2" type="ORF">A35E_00046</name>
</gene>
<evidence type="ECO:0000256" key="1">
    <source>
        <dbReference type="SAM" id="Phobius"/>
    </source>
</evidence>
<organism evidence="2 3">
    <name type="scientific">secondary endosymbiont of Heteropsylla cubana</name>
    <dbReference type="NCBI Taxonomy" id="134287"/>
    <lineage>
        <taxon>Bacteria</taxon>
        <taxon>Pseudomonadati</taxon>
        <taxon>Pseudomonadota</taxon>
        <taxon>Gammaproteobacteria</taxon>
        <taxon>Enterobacterales</taxon>
        <taxon>Enterobacteriaceae</taxon>
        <taxon>aphid secondary symbionts</taxon>
    </lineage>
</organism>
<keyword evidence="1" id="KW-0812">Transmembrane</keyword>
<dbReference type="RefSeq" id="WP_014888668.1">
    <property type="nucleotide sequence ID" value="NC_018420.1"/>
</dbReference>
<dbReference type="EMBL" id="CP003547">
    <property type="protein sequence ID" value="AFP85371.1"/>
    <property type="molecule type" value="Genomic_DNA"/>
</dbReference>
<proteinExistence type="predicted"/>
<dbReference type="OrthoDB" id="9805316at2"/>
<sequence length="95" mass="10816">MVGKRGGSMLINLDHFASFCWACFSDTRMTFLTLLGLVRTTGKQKGADQLLGKRIYSELMGLEMERSKTQDLYYVSIYFLKCVSALVYGADVLWR</sequence>
<evidence type="ECO:0000313" key="2">
    <source>
        <dbReference type="EMBL" id="AFP85371.1"/>
    </source>
</evidence>
<name>J3VTR5_9ENTR</name>
<keyword evidence="1" id="KW-0472">Membrane</keyword>
<keyword evidence="3" id="KW-1185">Reference proteome</keyword>
<feature type="transmembrane region" description="Helical" evidence="1">
    <location>
        <begin position="72"/>
        <end position="90"/>
    </location>
</feature>